<gene>
    <name evidence="8" type="ORF">QN277_002574</name>
</gene>
<feature type="domain" description="TF-B3" evidence="7">
    <location>
        <begin position="26"/>
        <end position="120"/>
    </location>
</feature>
<evidence type="ECO:0000259" key="7">
    <source>
        <dbReference type="PROSITE" id="PS50863"/>
    </source>
</evidence>
<dbReference type="Gene3D" id="2.40.330.10">
    <property type="entry name" value="DNA-binding pseudobarrel domain"/>
    <property type="match status" value="2"/>
</dbReference>
<name>A0AAE1TI92_9FABA</name>
<organism evidence="8 9">
    <name type="scientific">Acacia crassicarpa</name>
    <name type="common">northern wattle</name>
    <dbReference type="NCBI Taxonomy" id="499986"/>
    <lineage>
        <taxon>Eukaryota</taxon>
        <taxon>Viridiplantae</taxon>
        <taxon>Streptophyta</taxon>
        <taxon>Embryophyta</taxon>
        <taxon>Tracheophyta</taxon>
        <taxon>Spermatophyta</taxon>
        <taxon>Magnoliopsida</taxon>
        <taxon>eudicotyledons</taxon>
        <taxon>Gunneridae</taxon>
        <taxon>Pentapetalae</taxon>
        <taxon>rosids</taxon>
        <taxon>fabids</taxon>
        <taxon>Fabales</taxon>
        <taxon>Fabaceae</taxon>
        <taxon>Caesalpinioideae</taxon>
        <taxon>mimosoid clade</taxon>
        <taxon>Acacieae</taxon>
        <taxon>Acacia</taxon>
    </lineage>
</organism>
<evidence type="ECO:0000256" key="3">
    <source>
        <dbReference type="ARBA" id="ARBA00023125"/>
    </source>
</evidence>
<dbReference type="PROSITE" id="PS50863">
    <property type="entry name" value="B3"/>
    <property type="match status" value="2"/>
</dbReference>
<dbReference type="GO" id="GO:0003677">
    <property type="term" value="F:DNA binding"/>
    <property type="evidence" value="ECO:0007669"/>
    <property type="project" value="UniProtKB-KW"/>
</dbReference>
<keyword evidence="9" id="KW-1185">Reference proteome</keyword>
<keyword evidence="5" id="KW-0539">Nucleus</keyword>
<dbReference type="PANTHER" id="PTHR31920">
    <property type="entry name" value="B3 DOMAIN-CONTAINING"/>
    <property type="match status" value="1"/>
</dbReference>
<feature type="region of interest" description="Disordered" evidence="6">
    <location>
        <begin position="134"/>
        <end position="153"/>
    </location>
</feature>
<keyword evidence="3" id="KW-0238">DNA-binding</keyword>
<dbReference type="InterPro" id="IPR050655">
    <property type="entry name" value="Plant_B3_domain"/>
</dbReference>
<dbReference type="Pfam" id="PF02362">
    <property type="entry name" value="B3"/>
    <property type="match status" value="2"/>
</dbReference>
<evidence type="ECO:0000256" key="6">
    <source>
        <dbReference type="SAM" id="MobiDB-lite"/>
    </source>
</evidence>
<keyword evidence="2" id="KW-0805">Transcription regulation</keyword>
<dbReference type="InterPro" id="IPR015300">
    <property type="entry name" value="DNA-bd_pseudobarrel_sf"/>
</dbReference>
<comment type="caution">
    <text evidence="8">The sequence shown here is derived from an EMBL/GenBank/DDBJ whole genome shotgun (WGS) entry which is preliminary data.</text>
</comment>
<accession>A0AAE1TI92</accession>
<dbReference type="AlphaFoldDB" id="A0AAE1TI92"/>
<dbReference type="EMBL" id="JAWXYG010000001">
    <property type="protein sequence ID" value="KAK4285951.1"/>
    <property type="molecule type" value="Genomic_DNA"/>
</dbReference>
<evidence type="ECO:0000256" key="2">
    <source>
        <dbReference type="ARBA" id="ARBA00023015"/>
    </source>
</evidence>
<reference evidence="8" key="1">
    <citation type="submission" date="2023-10" db="EMBL/GenBank/DDBJ databases">
        <title>Chromosome-level genome of the transformable northern wattle, Acacia crassicarpa.</title>
        <authorList>
            <person name="Massaro I."/>
            <person name="Sinha N.R."/>
            <person name="Poethig S."/>
            <person name="Leichty A.R."/>
        </authorList>
    </citation>
    <scope>NUCLEOTIDE SEQUENCE</scope>
    <source>
        <strain evidence="8">Acra3RX</strain>
        <tissue evidence="8">Leaf</tissue>
    </source>
</reference>
<dbReference type="CDD" id="cd10017">
    <property type="entry name" value="B3_DNA"/>
    <property type="match status" value="2"/>
</dbReference>
<feature type="region of interest" description="Disordered" evidence="6">
    <location>
        <begin position="175"/>
        <end position="196"/>
    </location>
</feature>
<protein>
    <recommendedName>
        <fullName evidence="7">TF-B3 domain-containing protein</fullName>
    </recommendedName>
</protein>
<dbReference type="Proteomes" id="UP001293593">
    <property type="component" value="Unassembled WGS sequence"/>
</dbReference>
<evidence type="ECO:0000256" key="4">
    <source>
        <dbReference type="ARBA" id="ARBA00023163"/>
    </source>
</evidence>
<dbReference type="SUPFAM" id="SSF101936">
    <property type="entry name" value="DNA-binding pseudobarrel domain"/>
    <property type="match status" value="2"/>
</dbReference>
<sequence length="316" mass="37170">MSPRWTRRRRSSVRPSVFPANAEPSRFLKIILPGDIHAQNMVIPKEFVRRFENELCSSEATIGVPDGRVWKMELKKSENEVMFCKTWEEFVKYYSLRFGFFLVFTYEGNSQFSVVIFDPSAAEIYYPLKVNPEKQNSAPKRRRKTPSSFDQCGYNTRSQRQKLVEDEQEIIDIEDEDALSHGKSGNRDRSGQGHCSKMTNRALSKRRQRAEQATQNESKNPLSFTAIIRRNNLNRHYFDVPSSFWKVYLYKNYPMKLQDCGGRKWNVNYVKRKSYLRILKGWISFARANNLKGGDVCDFELIKRNNYFVFQVTRKA</sequence>
<dbReference type="PANTHER" id="PTHR31920:SF37">
    <property type="entry name" value="B3 DOMAIN-CONTAINING TRANSCRIPTION FACTOR VRN1"/>
    <property type="match status" value="1"/>
</dbReference>
<evidence type="ECO:0000313" key="9">
    <source>
        <dbReference type="Proteomes" id="UP001293593"/>
    </source>
</evidence>
<keyword evidence="4" id="KW-0804">Transcription</keyword>
<dbReference type="SMART" id="SM01019">
    <property type="entry name" value="B3"/>
    <property type="match status" value="2"/>
</dbReference>
<evidence type="ECO:0000313" key="8">
    <source>
        <dbReference type="EMBL" id="KAK4285951.1"/>
    </source>
</evidence>
<dbReference type="InterPro" id="IPR003340">
    <property type="entry name" value="B3_DNA-bd"/>
</dbReference>
<dbReference type="GO" id="GO:0005634">
    <property type="term" value="C:nucleus"/>
    <property type="evidence" value="ECO:0007669"/>
    <property type="project" value="UniProtKB-SubCell"/>
</dbReference>
<proteinExistence type="predicted"/>
<feature type="domain" description="TF-B3" evidence="7">
    <location>
        <begin position="223"/>
        <end position="316"/>
    </location>
</feature>
<evidence type="ECO:0000256" key="1">
    <source>
        <dbReference type="ARBA" id="ARBA00004123"/>
    </source>
</evidence>
<evidence type="ECO:0000256" key="5">
    <source>
        <dbReference type="ARBA" id="ARBA00023242"/>
    </source>
</evidence>
<comment type="subcellular location">
    <subcellularLocation>
        <location evidence="1">Nucleus</location>
    </subcellularLocation>
</comment>